<organism evidence="1 2">
    <name type="scientific">Lucilia cuprina</name>
    <name type="common">Green bottle fly</name>
    <name type="synonym">Australian sheep blowfly</name>
    <dbReference type="NCBI Taxonomy" id="7375"/>
    <lineage>
        <taxon>Eukaryota</taxon>
        <taxon>Metazoa</taxon>
        <taxon>Ecdysozoa</taxon>
        <taxon>Arthropoda</taxon>
        <taxon>Hexapoda</taxon>
        <taxon>Insecta</taxon>
        <taxon>Pterygota</taxon>
        <taxon>Neoptera</taxon>
        <taxon>Endopterygota</taxon>
        <taxon>Diptera</taxon>
        <taxon>Brachycera</taxon>
        <taxon>Muscomorpha</taxon>
        <taxon>Oestroidea</taxon>
        <taxon>Calliphoridae</taxon>
        <taxon>Luciliinae</taxon>
        <taxon>Lucilia</taxon>
    </lineage>
</organism>
<accession>A0A0L0BLH1</accession>
<evidence type="ECO:0000313" key="2">
    <source>
        <dbReference type="Proteomes" id="UP000037069"/>
    </source>
</evidence>
<evidence type="ECO:0000313" key="1">
    <source>
        <dbReference type="EMBL" id="KNC20955.1"/>
    </source>
</evidence>
<proteinExistence type="predicted"/>
<dbReference type="AlphaFoldDB" id="A0A0L0BLH1"/>
<dbReference type="EMBL" id="JRES01001691">
    <property type="protein sequence ID" value="KNC20955.1"/>
    <property type="molecule type" value="Genomic_DNA"/>
</dbReference>
<feature type="non-terminal residue" evidence="1">
    <location>
        <position position="93"/>
    </location>
</feature>
<reference evidence="1 2" key="1">
    <citation type="journal article" date="2015" name="Nat. Commun.">
        <title>Lucilia cuprina genome unlocks parasitic fly biology to underpin future interventions.</title>
        <authorList>
            <person name="Anstead C.A."/>
            <person name="Korhonen P.K."/>
            <person name="Young N.D."/>
            <person name="Hall R.S."/>
            <person name="Jex A.R."/>
            <person name="Murali S.C."/>
            <person name="Hughes D.S."/>
            <person name="Lee S.F."/>
            <person name="Perry T."/>
            <person name="Stroehlein A.J."/>
            <person name="Ansell B.R."/>
            <person name="Breugelmans B."/>
            <person name="Hofmann A."/>
            <person name="Qu J."/>
            <person name="Dugan S."/>
            <person name="Lee S.L."/>
            <person name="Chao H."/>
            <person name="Dinh H."/>
            <person name="Han Y."/>
            <person name="Doddapaneni H.V."/>
            <person name="Worley K.C."/>
            <person name="Muzny D.M."/>
            <person name="Ioannidis P."/>
            <person name="Waterhouse R.M."/>
            <person name="Zdobnov E.M."/>
            <person name="James P.J."/>
            <person name="Bagnall N.H."/>
            <person name="Kotze A.C."/>
            <person name="Gibbs R.A."/>
            <person name="Richards S."/>
            <person name="Batterham P."/>
            <person name="Gasser R.B."/>
        </authorList>
    </citation>
    <scope>NUCLEOTIDE SEQUENCE [LARGE SCALE GENOMIC DNA]</scope>
    <source>
        <strain evidence="1 2">LS</strain>
        <tissue evidence="1">Full body</tissue>
    </source>
</reference>
<protein>
    <submittedName>
        <fullName evidence="1">Uncharacterized protein</fullName>
    </submittedName>
</protein>
<comment type="caution">
    <text evidence="1">The sequence shown here is derived from an EMBL/GenBank/DDBJ whole genome shotgun (WGS) entry which is preliminary data.</text>
</comment>
<keyword evidence="2" id="KW-1185">Reference proteome</keyword>
<name>A0A0L0BLH1_LUCCU</name>
<sequence length="93" mass="10366">MYMSVVLVRTIAELIDLHSYVCQLVCLSITCLSVCHSIYRSVCLSIYLSVCLSVTPSISLYVTPSVYQSDSPSVYQSVILFFSWSDRQSVGPN</sequence>
<gene>
    <name evidence="1" type="ORF">FF38_13050</name>
</gene>
<dbReference type="Proteomes" id="UP000037069">
    <property type="component" value="Unassembled WGS sequence"/>
</dbReference>